<proteinExistence type="predicted"/>
<evidence type="ECO:0000313" key="2">
    <source>
        <dbReference type="Proteomes" id="UP000294530"/>
    </source>
</evidence>
<dbReference type="GeneID" id="94353429"/>
<reference evidence="1 2" key="1">
    <citation type="journal article" date="2021" name="Genome Biol.">
        <title>AFLAP: assembly-free linkage analysis pipeline using k-mers from genome sequencing data.</title>
        <authorList>
            <person name="Fletcher K."/>
            <person name="Zhang L."/>
            <person name="Gil J."/>
            <person name="Han R."/>
            <person name="Cavanaugh K."/>
            <person name="Michelmore R."/>
        </authorList>
    </citation>
    <scope>NUCLEOTIDE SEQUENCE [LARGE SCALE GENOMIC DNA]</scope>
    <source>
        <strain evidence="1 2">SF5</strain>
    </source>
</reference>
<evidence type="ECO:0000313" key="1">
    <source>
        <dbReference type="EMBL" id="TDH69393.1"/>
    </source>
</evidence>
<dbReference type="KEGG" id="blac:94353429"/>
<gene>
    <name evidence="1" type="ORF">CCR75_009719</name>
</gene>
<dbReference type="AlphaFoldDB" id="A0A976FM86"/>
<name>A0A976FM86_BRELC</name>
<keyword evidence="2" id="KW-1185">Reference proteome</keyword>
<organism evidence="1 2">
    <name type="scientific">Bremia lactucae</name>
    <name type="common">Lettuce downy mildew</name>
    <dbReference type="NCBI Taxonomy" id="4779"/>
    <lineage>
        <taxon>Eukaryota</taxon>
        <taxon>Sar</taxon>
        <taxon>Stramenopiles</taxon>
        <taxon>Oomycota</taxon>
        <taxon>Peronosporomycetes</taxon>
        <taxon>Peronosporales</taxon>
        <taxon>Peronosporaceae</taxon>
        <taxon>Bremia</taxon>
    </lineage>
</organism>
<protein>
    <submittedName>
        <fullName evidence="1">Uncharacterized protein</fullName>
    </submittedName>
</protein>
<sequence length="70" mass="8255">MLRVMRMKIVQISTPAPKCMIVSYSMKQRYALTQDWKLTQDITSKQSIRQSQRLHKASYSYEKVMLVAKT</sequence>
<accession>A0A976FM86</accession>
<comment type="caution">
    <text evidence="1">The sequence shown here is derived from an EMBL/GenBank/DDBJ whole genome shotgun (WGS) entry which is preliminary data.</text>
</comment>
<dbReference type="RefSeq" id="XP_067818892.1">
    <property type="nucleotide sequence ID" value="XM_067967758.1"/>
</dbReference>
<dbReference type="Proteomes" id="UP000294530">
    <property type="component" value="Unassembled WGS sequence"/>
</dbReference>
<dbReference type="EMBL" id="SHOA02000016">
    <property type="protein sequence ID" value="TDH69393.1"/>
    <property type="molecule type" value="Genomic_DNA"/>
</dbReference>